<dbReference type="Pfam" id="PF04463">
    <property type="entry name" value="2-thiour_desulf"/>
    <property type="match status" value="1"/>
</dbReference>
<evidence type="ECO:0000313" key="2">
    <source>
        <dbReference type="Proteomes" id="UP000294489"/>
    </source>
</evidence>
<sequence>MLLVSACLAGLSVRYDASHKLDETIRKLVEEGRAATVCPEMLGGLATPREPAEILGGNGDDVLDGVARVVTVSGVDVTASFIEGAYRTLEKARAMNATAVVLKEHSPSCGSTWIYDGRFSGKTLAGSGVTAALLRRHGIEVIAERQLADLLLQR</sequence>
<dbReference type="RefSeq" id="WP_134015068.1">
    <property type="nucleotide sequence ID" value="NZ_SOEC01000001.1"/>
</dbReference>
<gene>
    <name evidence="1" type="ORF">DFO67_101173</name>
</gene>
<organism evidence="1 2">
    <name type="scientific">Modicisalibacter xianhensis</name>
    <dbReference type="NCBI Taxonomy" id="442341"/>
    <lineage>
        <taxon>Bacteria</taxon>
        <taxon>Pseudomonadati</taxon>
        <taxon>Pseudomonadota</taxon>
        <taxon>Gammaproteobacteria</taxon>
        <taxon>Oceanospirillales</taxon>
        <taxon>Halomonadaceae</taxon>
        <taxon>Modicisalibacter</taxon>
    </lineage>
</organism>
<dbReference type="EMBL" id="SOEC01000001">
    <property type="protein sequence ID" value="TDX32879.1"/>
    <property type="molecule type" value="Genomic_DNA"/>
</dbReference>
<dbReference type="PANTHER" id="PTHR30087">
    <property type="entry name" value="INNER MEMBRANE PROTEIN"/>
    <property type="match status" value="1"/>
</dbReference>
<dbReference type="OrthoDB" id="495783at2"/>
<proteinExistence type="predicted"/>
<comment type="caution">
    <text evidence="1">The sequence shown here is derived from an EMBL/GenBank/DDBJ whole genome shotgun (WGS) entry which is preliminary data.</text>
</comment>
<dbReference type="AlphaFoldDB" id="A0A4R8G0C8"/>
<accession>A0A4R8G0C8</accession>
<protein>
    <submittedName>
        <fullName evidence="1">Uncharacterized protein YbbK (DUF523 family)</fullName>
    </submittedName>
</protein>
<name>A0A4R8G0C8_9GAMM</name>
<reference evidence="1 2" key="1">
    <citation type="submission" date="2019-03" db="EMBL/GenBank/DDBJ databases">
        <title>Freshwater and sediment microbial communities from various areas in North America, analyzing microbe dynamics in response to fracking.</title>
        <authorList>
            <person name="Lamendella R."/>
        </authorList>
    </citation>
    <scope>NUCLEOTIDE SEQUENCE [LARGE SCALE GENOMIC DNA]</scope>
    <source>
        <strain evidence="1 2">6_TX</strain>
    </source>
</reference>
<dbReference type="PANTHER" id="PTHR30087:SF1">
    <property type="entry name" value="HYPOTHETICAL CYTOSOLIC PROTEIN"/>
    <property type="match status" value="1"/>
</dbReference>
<dbReference type="Proteomes" id="UP000294489">
    <property type="component" value="Unassembled WGS sequence"/>
</dbReference>
<dbReference type="InterPro" id="IPR007553">
    <property type="entry name" value="2-thiour_desulf"/>
</dbReference>
<evidence type="ECO:0000313" key="1">
    <source>
        <dbReference type="EMBL" id="TDX32879.1"/>
    </source>
</evidence>